<evidence type="ECO:0000313" key="1">
    <source>
        <dbReference type="EMBL" id="PUU74408.1"/>
    </source>
</evidence>
<dbReference type="OrthoDB" id="10491586at2759"/>
<dbReference type="EMBL" id="NESQ01000302">
    <property type="protein sequence ID" value="PUU74408.1"/>
    <property type="molecule type" value="Genomic_DNA"/>
</dbReference>
<organism evidence="1 2">
    <name type="scientific">Tuber borchii</name>
    <name type="common">White truffle</name>
    <dbReference type="NCBI Taxonomy" id="42251"/>
    <lineage>
        <taxon>Eukaryota</taxon>
        <taxon>Fungi</taxon>
        <taxon>Dikarya</taxon>
        <taxon>Ascomycota</taxon>
        <taxon>Pezizomycotina</taxon>
        <taxon>Pezizomycetes</taxon>
        <taxon>Pezizales</taxon>
        <taxon>Tuberaceae</taxon>
        <taxon>Tuber</taxon>
    </lineage>
</organism>
<keyword evidence="2" id="KW-1185">Reference proteome</keyword>
<gene>
    <name evidence="1" type="ORF">B9Z19DRAFT_1133374</name>
</gene>
<accession>A0A2T6ZFY2</accession>
<dbReference type="Proteomes" id="UP000244722">
    <property type="component" value="Unassembled WGS sequence"/>
</dbReference>
<dbReference type="AlphaFoldDB" id="A0A2T6ZFY2"/>
<reference evidence="1 2" key="1">
    <citation type="submission" date="2017-04" db="EMBL/GenBank/DDBJ databases">
        <title>Draft genome sequence of Tuber borchii Vittad., a whitish edible truffle.</title>
        <authorList>
            <consortium name="DOE Joint Genome Institute"/>
            <person name="Murat C."/>
            <person name="Kuo A."/>
            <person name="Barry K.W."/>
            <person name="Clum A."/>
            <person name="Dockter R.B."/>
            <person name="Fauchery L."/>
            <person name="Iotti M."/>
            <person name="Kohler A."/>
            <person name="Labutti K."/>
            <person name="Lindquist E.A."/>
            <person name="Lipzen A."/>
            <person name="Ohm R.A."/>
            <person name="Wang M."/>
            <person name="Grigoriev I.V."/>
            <person name="Zambonelli A."/>
            <person name="Martin F.M."/>
        </authorList>
    </citation>
    <scope>NUCLEOTIDE SEQUENCE [LARGE SCALE GENOMIC DNA]</scope>
    <source>
        <strain evidence="1 2">Tbo3840</strain>
    </source>
</reference>
<evidence type="ECO:0000313" key="2">
    <source>
        <dbReference type="Proteomes" id="UP000244722"/>
    </source>
</evidence>
<protein>
    <submittedName>
        <fullName evidence="1">Uncharacterized protein</fullName>
    </submittedName>
</protein>
<proteinExistence type="predicted"/>
<sequence>MPNNLYTLNVSGSVAIQQLLEYIMSFSLRQTSIPPSSRGAKELVIAAIRKLKAMTLDPTRDSRVDGSVHSFLLTSQLDHGAIDLPPGGVHGADADSHSCHSEQMPITVEEIVSTLRTGVYLSEDQDVVIRLFRAGDSRIGEVIGEAEYPRLVLGEK</sequence>
<name>A0A2T6ZFY2_TUBBO</name>
<comment type="caution">
    <text evidence="1">The sequence shown here is derived from an EMBL/GenBank/DDBJ whole genome shotgun (WGS) entry which is preliminary data.</text>
</comment>
<dbReference type="STRING" id="42251.A0A2T6ZFY2"/>